<keyword evidence="11" id="KW-0868">Chloride</keyword>
<name>A0ABN7SCM2_OIKDI</name>
<keyword evidence="17" id="KW-1185">Reference proteome</keyword>
<gene>
    <name evidence="16" type="ORF">OKIOD_LOCUS6780</name>
</gene>
<evidence type="ECO:0000256" key="1">
    <source>
        <dbReference type="ARBA" id="ARBA00004141"/>
    </source>
</evidence>
<evidence type="ECO:0000313" key="17">
    <source>
        <dbReference type="Proteomes" id="UP001158576"/>
    </source>
</evidence>
<keyword evidence="10" id="KW-0869">Chloride channel</keyword>
<dbReference type="InterPro" id="IPR006028">
    <property type="entry name" value="GABAA/Glycine_rcpt"/>
</dbReference>
<evidence type="ECO:0000259" key="15">
    <source>
        <dbReference type="Pfam" id="PF02932"/>
    </source>
</evidence>
<evidence type="ECO:0000256" key="8">
    <source>
        <dbReference type="ARBA" id="ARBA00023065"/>
    </source>
</evidence>
<dbReference type="SUPFAM" id="SSF90112">
    <property type="entry name" value="Neurotransmitter-gated ion-channel transmembrane pore"/>
    <property type="match status" value="1"/>
</dbReference>
<evidence type="ECO:0000256" key="4">
    <source>
        <dbReference type="ARBA" id="ARBA00022475"/>
    </source>
</evidence>
<dbReference type="CDD" id="cd19049">
    <property type="entry name" value="LGIC_TM_anion"/>
    <property type="match status" value="1"/>
</dbReference>
<dbReference type="SUPFAM" id="SSF63712">
    <property type="entry name" value="Nicotinic receptor ligand binding domain-like"/>
    <property type="match status" value="1"/>
</dbReference>
<evidence type="ECO:0000256" key="10">
    <source>
        <dbReference type="ARBA" id="ARBA00023173"/>
    </source>
</evidence>
<dbReference type="Gene3D" id="1.20.58.390">
    <property type="entry name" value="Neurotransmitter-gated ion-channel transmembrane domain"/>
    <property type="match status" value="1"/>
</dbReference>
<keyword evidence="8" id="KW-0406">Ion transport</keyword>
<dbReference type="Proteomes" id="UP001158576">
    <property type="component" value="Chromosome XSR"/>
</dbReference>
<dbReference type="InterPro" id="IPR036719">
    <property type="entry name" value="Neuro-gated_channel_TM_sf"/>
</dbReference>
<evidence type="ECO:0000256" key="13">
    <source>
        <dbReference type="SAM" id="Phobius"/>
    </source>
</evidence>
<keyword evidence="9 13" id="KW-0472">Membrane</keyword>
<accession>A0ABN7SCM2</accession>
<dbReference type="EMBL" id="OU015569">
    <property type="protein sequence ID" value="CAG5097766.1"/>
    <property type="molecule type" value="Genomic_DNA"/>
</dbReference>
<evidence type="ECO:0000256" key="12">
    <source>
        <dbReference type="ARBA" id="ARBA00023303"/>
    </source>
</evidence>
<dbReference type="InterPro" id="IPR006201">
    <property type="entry name" value="Neur_channel"/>
</dbReference>
<dbReference type="Pfam" id="PF02931">
    <property type="entry name" value="Neur_chan_LBD"/>
    <property type="match status" value="1"/>
</dbReference>
<feature type="transmembrane region" description="Helical" evidence="13">
    <location>
        <begin position="188"/>
        <end position="211"/>
    </location>
</feature>
<dbReference type="PRINTS" id="PR00253">
    <property type="entry name" value="GABAARECEPTR"/>
</dbReference>
<dbReference type="InterPro" id="IPR006202">
    <property type="entry name" value="Neur_chan_lig-bd"/>
</dbReference>
<dbReference type="Pfam" id="PF02932">
    <property type="entry name" value="Neur_chan_memb"/>
    <property type="match status" value="1"/>
</dbReference>
<feature type="transmembrane region" description="Helical" evidence="13">
    <location>
        <begin position="127"/>
        <end position="147"/>
    </location>
</feature>
<dbReference type="InterPro" id="IPR038050">
    <property type="entry name" value="Neuro_actylchol_rec"/>
</dbReference>
<evidence type="ECO:0000256" key="6">
    <source>
        <dbReference type="ARBA" id="ARBA00022729"/>
    </source>
</evidence>
<evidence type="ECO:0000256" key="7">
    <source>
        <dbReference type="ARBA" id="ARBA00022989"/>
    </source>
</evidence>
<feature type="transmembrane region" description="Helical" evidence="13">
    <location>
        <begin position="316"/>
        <end position="336"/>
    </location>
</feature>
<comment type="subcellular location">
    <subcellularLocation>
        <location evidence="2">Cell membrane</location>
    </subcellularLocation>
    <subcellularLocation>
        <location evidence="1">Membrane</location>
        <topology evidence="1">Multi-pass membrane protein</topology>
    </subcellularLocation>
</comment>
<evidence type="ECO:0000256" key="9">
    <source>
        <dbReference type="ARBA" id="ARBA00023136"/>
    </source>
</evidence>
<feature type="domain" description="Neurotransmitter-gated ion-channel ligand-binding" evidence="14">
    <location>
        <begin position="16"/>
        <end position="110"/>
    </location>
</feature>
<evidence type="ECO:0000256" key="3">
    <source>
        <dbReference type="ARBA" id="ARBA00022448"/>
    </source>
</evidence>
<keyword evidence="6" id="KW-0732">Signal</keyword>
<reference evidence="16 17" key="1">
    <citation type="submission" date="2021-04" db="EMBL/GenBank/DDBJ databases">
        <authorList>
            <person name="Bliznina A."/>
        </authorList>
    </citation>
    <scope>NUCLEOTIDE SEQUENCE [LARGE SCALE GENOMIC DNA]</scope>
</reference>
<dbReference type="InterPro" id="IPR006029">
    <property type="entry name" value="Neurotrans-gated_channel_TM"/>
</dbReference>
<proteinExistence type="predicted"/>
<keyword evidence="5 13" id="KW-0812">Transmembrane</keyword>
<keyword evidence="3" id="KW-0813">Transport</keyword>
<dbReference type="InterPro" id="IPR018000">
    <property type="entry name" value="Neurotransmitter_ion_chnl_CS"/>
</dbReference>
<dbReference type="PROSITE" id="PS00236">
    <property type="entry name" value="NEUROTR_ION_CHANNEL"/>
    <property type="match status" value="1"/>
</dbReference>
<dbReference type="PANTHER" id="PTHR18945">
    <property type="entry name" value="NEUROTRANSMITTER GATED ION CHANNEL"/>
    <property type="match status" value="1"/>
</dbReference>
<keyword evidence="12" id="KW-0407">Ion channel</keyword>
<keyword evidence="7 13" id="KW-1133">Transmembrane helix</keyword>
<evidence type="ECO:0000256" key="11">
    <source>
        <dbReference type="ARBA" id="ARBA00023214"/>
    </source>
</evidence>
<feature type="domain" description="Neurotransmitter-gated ion-channel transmembrane" evidence="15">
    <location>
        <begin position="132"/>
        <end position="257"/>
    </location>
</feature>
<evidence type="ECO:0000313" key="16">
    <source>
        <dbReference type="EMBL" id="CAG5097766.1"/>
    </source>
</evidence>
<evidence type="ECO:0000256" key="5">
    <source>
        <dbReference type="ARBA" id="ARBA00022692"/>
    </source>
</evidence>
<feature type="transmembrane region" description="Helical" evidence="13">
    <location>
        <begin position="289"/>
        <end position="310"/>
    </location>
</feature>
<evidence type="ECO:0000259" key="14">
    <source>
        <dbReference type="Pfam" id="PF02931"/>
    </source>
</evidence>
<dbReference type="Gene3D" id="2.70.170.10">
    <property type="entry name" value="Neurotransmitter-gated ion-channel ligand-binding domain"/>
    <property type="match status" value="1"/>
</dbReference>
<sequence>MPQISILNMVGNPSIERIEALHIDKSGEIQLLKRVDLLLMCFMDLTFYPFDSQECPVSFYSDESKLDVVAVSSSLIHESPAGFRIATISNRKTSNLTSAPCHTRRFMQEVDCSELFMLLERRYSINIIFQFLPSFLCVIVSFFAFWIKVDHVPARVTLGVTTFLAILGQSQSINSSMPKVSYLKALDVWLIVCNIFVFGTMIENTVAQVLLRKKQRQSSGIIENLRPSLLMAANALAAIPTGNMDCDKNGSESSRSSEKQGKHVENYTLIYDGEKQFARFRNEKEKTDISLILLSILCKSLTAVILIITSNEFGNQIVYALLAILGFIYVSVRLFLSLFSKKTKGRACYLPL</sequence>
<evidence type="ECO:0000256" key="2">
    <source>
        <dbReference type="ARBA" id="ARBA00004236"/>
    </source>
</evidence>
<dbReference type="InterPro" id="IPR036734">
    <property type="entry name" value="Neur_chan_lig-bd_sf"/>
</dbReference>
<organism evidence="16 17">
    <name type="scientific">Oikopleura dioica</name>
    <name type="common">Tunicate</name>
    <dbReference type="NCBI Taxonomy" id="34765"/>
    <lineage>
        <taxon>Eukaryota</taxon>
        <taxon>Metazoa</taxon>
        <taxon>Chordata</taxon>
        <taxon>Tunicata</taxon>
        <taxon>Appendicularia</taxon>
        <taxon>Copelata</taxon>
        <taxon>Oikopleuridae</taxon>
        <taxon>Oikopleura</taxon>
    </lineage>
</organism>
<protein>
    <submittedName>
        <fullName evidence="16">Oidioi.mRNA.OKI2018_I69.XSR.g15222.t1.cds</fullName>
    </submittedName>
</protein>
<keyword evidence="4" id="KW-1003">Cell membrane</keyword>